<evidence type="ECO:0000313" key="3">
    <source>
        <dbReference type="Proteomes" id="UP000568696"/>
    </source>
</evidence>
<dbReference type="Proteomes" id="UP000568696">
    <property type="component" value="Unassembled WGS sequence"/>
</dbReference>
<keyword evidence="2" id="KW-0645">Protease</keyword>
<evidence type="ECO:0000313" key="2">
    <source>
        <dbReference type="EMBL" id="NLP39684.1"/>
    </source>
</evidence>
<keyword evidence="1" id="KW-0812">Transmembrane</keyword>
<accession>A0A7X8MWL1</accession>
<sequence>MLAAGESLTTIATALGWEAAEASLGGAWPEEVGKSFGIALILLALPRLWNRPWDGLLVGVFVGLGFELIETEQYGAAGALEDANSDVDGLGIGLALLHPRLSTSRRWLYGLGGPTLAFLMHFAWNYDWAGGWAYAVMWPVYLGALIACWIAARRMV</sequence>
<feature type="transmembrane region" description="Helical" evidence="1">
    <location>
        <begin position="107"/>
        <end position="126"/>
    </location>
</feature>
<dbReference type="InterPro" id="IPR026898">
    <property type="entry name" value="PrsW"/>
</dbReference>
<keyword evidence="1" id="KW-1133">Transmembrane helix</keyword>
<gene>
    <name evidence="2" type="ORF">GX356_08220</name>
</gene>
<dbReference type="EMBL" id="JAAYSN010000219">
    <property type="protein sequence ID" value="NLP39684.1"/>
    <property type="molecule type" value="Genomic_DNA"/>
</dbReference>
<name>A0A7X8MWL1_9CORY</name>
<dbReference type="AlphaFoldDB" id="A0A7X8MWL1"/>
<evidence type="ECO:0000256" key="1">
    <source>
        <dbReference type="SAM" id="Phobius"/>
    </source>
</evidence>
<reference evidence="2 3" key="1">
    <citation type="journal article" date="2020" name="Biotechnol. Biofuels">
        <title>New insights from the biogas microbiome by comprehensive genome-resolved metagenomics of nearly 1600 species originating from multiple anaerobic digesters.</title>
        <authorList>
            <person name="Campanaro S."/>
            <person name="Treu L."/>
            <person name="Rodriguez-R L.M."/>
            <person name="Kovalovszki A."/>
            <person name="Ziels R.M."/>
            <person name="Maus I."/>
            <person name="Zhu X."/>
            <person name="Kougias P.G."/>
            <person name="Basile A."/>
            <person name="Luo G."/>
            <person name="Schluter A."/>
            <person name="Konstantinidis K.T."/>
            <person name="Angelidaki I."/>
        </authorList>
    </citation>
    <scope>NUCLEOTIDE SEQUENCE [LARGE SCALE GENOMIC DNA]</scope>
    <source>
        <strain evidence="2">AS23ysBPME_344</strain>
    </source>
</reference>
<dbReference type="Pfam" id="PF13367">
    <property type="entry name" value="PrsW-protease"/>
    <property type="match status" value="1"/>
</dbReference>
<keyword evidence="1" id="KW-0472">Membrane</keyword>
<feature type="transmembrane region" description="Helical" evidence="1">
    <location>
        <begin position="132"/>
        <end position="152"/>
    </location>
</feature>
<proteinExistence type="predicted"/>
<dbReference type="GO" id="GO:0006508">
    <property type="term" value="P:proteolysis"/>
    <property type="evidence" value="ECO:0007669"/>
    <property type="project" value="UniProtKB-KW"/>
</dbReference>
<keyword evidence="2" id="KW-0482">Metalloprotease</keyword>
<comment type="caution">
    <text evidence="2">The sequence shown here is derived from an EMBL/GenBank/DDBJ whole genome shotgun (WGS) entry which is preliminary data.</text>
</comment>
<organism evidence="2 3">
    <name type="scientific">Corynebacterium pollutisoli</name>
    <dbReference type="NCBI Taxonomy" id="1610489"/>
    <lineage>
        <taxon>Bacteria</taxon>
        <taxon>Bacillati</taxon>
        <taxon>Actinomycetota</taxon>
        <taxon>Actinomycetes</taxon>
        <taxon>Mycobacteriales</taxon>
        <taxon>Corynebacteriaceae</taxon>
        <taxon>Corynebacterium</taxon>
    </lineage>
</organism>
<keyword evidence="2" id="KW-0378">Hydrolase</keyword>
<protein>
    <submittedName>
        <fullName evidence="2">PrsW family intramembrane metalloprotease</fullName>
    </submittedName>
</protein>
<dbReference type="GO" id="GO:0008237">
    <property type="term" value="F:metallopeptidase activity"/>
    <property type="evidence" value="ECO:0007669"/>
    <property type="project" value="UniProtKB-KW"/>
</dbReference>